<dbReference type="SUPFAM" id="SSF48726">
    <property type="entry name" value="Immunoglobulin"/>
    <property type="match status" value="4"/>
</dbReference>
<dbReference type="InterPro" id="IPR036179">
    <property type="entry name" value="Ig-like_dom_sf"/>
</dbReference>
<keyword evidence="10" id="KW-1133">Transmembrane helix</keyword>
<feature type="compositionally biased region" description="Polar residues" evidence="9">
    <location>
        <begin position="1282"/>
        <end position="1294"/>
    </location>
</feature>
<dbReference type="Pfam" id="PF07679">
    <property type="entry name" value="I-set"/>
    <property type="match status" value="2"/>
</dbReference>
<evidence type="ECO:0000259" key="12">
    <source>
        <dbReference type="PROSITE" id="PS50835"/>
    </source>
</evidence>
<feature type="transmembrane region" description="Helical" evidence="10">
    <location>
        <begin position="924"/>
        <end position="944"/>
    </location>
</feature>
<evidence type="ECO:0000256" key="10">
    <source>
        <dbReference type="SAM" id="Phobius"/>
    </source>
</evidence>
<feature type="domain" description="Fibronectin type-III" evidence="13">
    <location>
        <begin position="713"/>
        <end position="810"/>
    </location>
</feature>
<dbReference type="InterPro" id="IPR013783">
    <property type="entry name" value="Ig-like_fold"/>
</dbReference>
<dbReference type="InterPro" id="IPR003598">
    <property type="entry name" value="Ig_sub2"/>
</dbReference>
<gene>
    <name evidence="15" type="primary">LOC110989219</name>
</gene>
<feature type="domain" description="Ig-like" evidence="12">
    <location>
        <begin position="223"/>
        <end position="307"/>
    </location>
</feature>
<feature type="region of interest" description="Disordered" evidence="9">
    <location>
        <begin position="1235"/>
        <end position="1298"/>
    </location>
</feature>
<dbReference type="SMART" id="SM00060">
    <property type="entry name" value="FN3"/>
    <property type="match status" value="5"/>
</dbReference>
<dbReference type="PROSITE" id="PS50853">
    <property type="entry name" value="FN3"/>
    <property type="match status" value="5"/>
</dbReference>
<feature type="chain" id="PRO_5034570623" evidence="11">
    <location>
        <begin position="28"/>
        <end position="1316"/>
    </location>
</feature>
<keyword evidence="7" id="KW-0325">Glycoprotein</keyword>
<dbReference type="KEGG" id="aplc:110989219"/>
<evidence type="ECO:0000256" key="2">
    <source>
        <dbReference type="ARBA" id="ARBA00022475"/>
    </source>
</evidence>
<evidence type="ECO:0000259" key="13">
    <source>
        <dbReference type="PROSITE" id="PS50853"/>
    </source>
</evidence>
<dbReference type="InterPro" id="IPR007110">
    <property type="entry name" value="Ig-like_dom"/>
</dbReference>
<evidence type="ECO:0000256" key="7">
    <source>
        <dbReference type="ARBA" id="ARBA00023180"/>
    </source>
</evidence>
<dbReference type="InterPro" id="IPR013098">
    <property type="entry name" value="Ig_I-set"/>
</dbReference>
<dbReference type="Proteomes" id="UP000694845">
    <property type="component" value="Unplaced"/>
</dbReference>
<dbReference type="SMART" id="SM00408">
    <property type="entry name" value="IGc2"/>
    <property type="match status" value="4"/>
</dbReference>
<keyword evidence="2" id="KW-1003">Cell membrane</keyword>
<accession>A0A8B7ZU95</accession>
<dbReference type="OrthoDB" id="438268at2759"/>
<keyword evidence="8" id="KW-0393">Immunoglobulin domain</keyword>
<feature type="compositionally biased region" description="Low complexity" evidence="9">
    <location>
        <begin position="1082"/>
        <end position="1098"/>
    </location>
</feature>
<protein>
    <submittedName>
        <fullName evidence="15">Protogenin-like</fullName>
    </submittedName>
</protein>
<dbReference type="FunFam" id="2.60.40.10:FF:000189">
    <property type="entry name" value="Neogenin isoform 3"/>
    <property type="match status" value="1"/>
</dbReference>
<dbReference type="InterPro" id="IPR003599">
    <property type="entry name" value="Ig_sub"/>
</dbReference>
<reference evidence="15" key="1">
    <citation type="submission" date="2025-08" db="UniProtKB">
        <authorList>
            <consortium name="RefSeq"/>
        </authorList>
    </citation>
    <scope>IDENTIFICATION</scope>
</reference>
<feature type="domain" description="Ig-like" evidence="12">
    <location>
        <begin position="11"/>
        <end position="120"/>
    </location>
</feature>
<keyword evidence="4" id="KW-0677">Repeat</keyword>
<dbReference type="CDD" id="cd00063">
    <property type="entry name" value="FN3"/>
    <property type="match status" value="5"/>
</dbReference>
<feature type="region of interest" description="Disordered" evidence="9">
    <location>
        <begin position="1149"/>
        <end position="1184"/>
    </location>
</feature>
<feature type="domain" description="Fibronectin type-III" evidence="13">
    <location>
        <begin position="815"/>
        <end position="910"/>
    </location>
</feature>
<dbReference type="FunFam" id="2.60.40.10:FF:000273">
    <property type="entry name" value="contactin-3 isoform X1"/>
    <property type="match status" value="1"/>
</dbReference>
<dbReference type="GO" id="GO:0005886">
    <property type="term" value="C:plasma membrane"/>
    <property type="evidence" value="ECO:0007669"/>
    <property type="project" value="UniProtKB-SubCell"/>
</dbReference>
<dbReference type="PROSITE" id="PS50835">
    <property type="entry name" value="IG_LIKE"/>
    <property type="match status" value="4"/>
</dbReference>
<dbReference type="OMA" id="XLNNEEY"/>
<dbReference type="InterPro" id="IPR003961">
    <property type="entry name" value="FN3_dom"/>
</dbReference>
<feature type="domain" description="Ig-like" evidence="12">
    <location>
        <begin position="123"/>
        <end position="209"/>
    </location>
</feature>
<keyword evidence="14" id="KW-1185">Reference proteome</keyword>
<dbReference type="RefSeq" id="XP_022109133.1">
    <property type="nucleotide sequence ID" value="XM_022253441.1"/>
</dbReference>
<evidence type="ECO:0000256" key="3">
    <source>
        <dbReference type="ARBA" id="ARBA00022729"/>
    </source>
</evidence>
<comment type="subcellular location">
    <subcellularLocation>
        <location evidence="1">Cell membrane</location>
    </subcellularLocation>
</comment>
<dbReference type="GO" id="GO:0098609">
    <property type="term" value="P:cell-cell adhesion"/>
    <property type="evidence" value="ECO:0007669"/>
    <property type="project" value="TreeGrafter"/>
</dbReference>
<evidence type="ECO:0000256" key="8">
    <source>
        <dbReference type="ARBA" id="ARBA00023319"/>
    </source>
</evidence>
<dbReference type="SMART" id="SM00409">
    <property type="entry name" value="IG"/>
    <property type="match status" value="4"/>
</dbReference>
<evidence type="ECO:0000256" key="4">
    <source>
        <dbReference type="ARBA" id="ARBA00022737"/>
    </source>
</evidence>
<keyword evidence="6" id="KW-1015">Disulfide bond</keyword>
<sequence length="1316" mass="142855">MASRIASKSLPLVVAFASVLILKGIYATEDLDFTQEPSDAVVLRNRPLTLGCAVTGLPPLTVQWLYNGQAISPNADRQVLSNGSLFLPNVLPKRDSGEYQCCVSNELGRICSSPASVTVSNVPRYTVVQLPDTIQRGGVLRLECSSEGAIPVTEAIWRLGKVVILPDQRRTILPSGVLQVSDVVASDAGNYRCLTQNVANRRIKSPAFSVLVQEPPDSPSRDPVIVAGPQAQWVLEGEMALFECFANGDSLRVTWTREDGRPIRTQDVNYLGRSNLQLLEVTASDEAVYVCTAENTVTGATVQARAQLYHVVPPAFRVAPSKFFGPLGSTGRFSCSATGRPTPAIHWLHNGQPVELDERVVQQPSDDLVFIGVQREDMGMVQCVAENEGGRIQAGAQLEVRLSGKLPNPPQHVRLHSINPNTVMVTWSPPERSEIEIIAYSIHYQAVESKGSRELDEICNAEDTQFMVDELNPHTNYSFYMLSWNTNGPSKESARQYIFTEQSRPSMPPKFTAASNTPTSITLNWQPVPPQHRHGIITRYRITVREHSGGGPADTLVNNASVTAFTLEGLLAGTIYQVRMAAATNSGFGVNSDWLTVQTRVEGDLRPNAPYFETVTLNYSSISVLPDPPQPSDLNLLGLKLFYSKLDLEEEAGDDDPILLSLNTTEYIITGLEPDTAYIIRLLVYTIAEDGEGTVQEVRTASMPGIPNQFLEAPTNLAVQALSSRSVRLTWHAPVTNQLVNGYVVRYWPRGNRSRLELPIQLDLEKNNTINQVIIQGLDPFTMYEFDVCSVSTKMSGPFCDARAVRTLEDRPSTPPEDILAKPLAPHAVELQWQPPMQPNGIITHYVILYDEDVNKPEDKWNQQARNGTAHHSTVNGLASDTKYYFKVRAGTQVGEGPPTDAVAAQTLTAAQPGVNTSRWQESLVIGVCSAFVLIATIVFFIICKRRGLLKRAQSSAAAHIHSSNGAVCTGYVARASPDGQTYVTGVADSGQQNGFIPMRAVLPQPQNMDTKGGTPLIINGNGPVRTYHHHHHHCPNGGMAMPSRFPRPPGPCSADPDASSMALLPGSESVTNSDLGEDNSQGKSEASSSSGGFSSYSQDPNHRTMAMQQCCLASKLPQCSSCCIVPCPQLSDSSTGSYGEPVMGSRVARVLPSSPSPPRQQSAPQSQGLHATRHTGVDISGSGQGSWQADWCFSDGRWPAPTPAPTLQRNELTWPRHTGRVPCRVQRGENVVTSTSDCAVPQPSSSVWQRQSQAPSDMEVPCQQNAEALPSPDSADALGGHQQTPETTVQGEDTSPDFLNRVLEELSSGSCSTAV</sequence>
<keyword evidence="5 10" id="KW-0472">Membrane</keyword>
<dbReference type="InterPro" id="IPR036116">
    <property type="entry name" value="FN3_sf"/>
</dbReference>
<dbReference type="Pfam" id="PF00041">
    <property type="entry name" value="fn3"/>
    <property type="match status" value="4"/>
</dbReference>
<dbReference type="PANTHER" id="PTHR44170">
    <property type="entry name" value="PROTEIN SIDEKICK"/>
    <property type="match status" value="1"/>
</dbReference>
<feature type="domain" description="Fibronectin type-III" evidence="13">
    <location>
        <begin position="606"/>
        <end position="705"/>
    </location>
</feature>
<dbReference type="FunFam" id="2.60.40.10:FF:000036">
    <property type="entry name" value="receptor-type tyrosine-protein phosphatase delta isoform X1"/>
    <property type="match status" value="1"/>
</dbReference>
<feature type="signal peptide" evidence="11">
    <location>
        <begin position="1"/>
        <end position="27"/>
    </location>
</feature>
<feature type="region of interest" description="Disordered" evidence="9">
    <location>
        <begin position="1028"/>
        <end position="1100"/>
    </location>
</feature>
<evidence type="ECO:0000256" key="5">
    <source>
        <dbReference type="ARBA" id="ARBA00023136"/>
    </source>
</evidence>
<evidence type="ECO:0000313" key="14">
    <source>
        <dbReference type="Proteomes" id="UP000694845"/>
    </source>
</evidence>
<dbReference type="Gene3D" id="2.60.40.10">
    <property type="entry name" value="Immunoglobulins"/>
    <property type="match status" value="9"/>
</dbReference>
<evidence type="ECO:0000313" key="15">
    <source>
        <dbReference type="RefSeq" id="XP_022109133.1"/>
    </source>
</evidence>
<feature type="domain" description="Fibronectin type-III" evidence="13">
    <location>
        <begin position="409"/>
        <end position="503"/>
    </location>
</feature>
<evidence type="ECO:0000256" key="11">
    <source>
        <dbReference type="SAM" id="SignalP"/>
    </source>
</evidence>
<organism evidence="14 15">
    <name type="scientific">Acanthaster planci</name>
    <name type="common">Crown-of-thorns starfish</name>
    <dbReference type="NCBI Taxonomy" id="133434"/>
    <lineage>
        <taxon>Eukaryota</taxon>
        <taxon>Metazoa</taxon>
        <taxon>Echinodermata</taxon>
        <taxon>Eleutherozoa</taxon>
        <taxon>Asterozoa</taxon>
        <taxon>Asteroidea</taxon>
        <taxon>Valvatacea</taxon>
        <taxon>Valvatida</taxon>
        <taxon>Acanthasteridae</taxon>
        <taxon>Acanthaster</taxon>
    </lineage>
</organism>
<dbReference type="Pfam" id="PF13927">
    <property type="entry name" value="Ig_3"/>
    <property type="match status" value="1"/>
</dbReference>
<name>A0A8B7ZU95_ACAPL</name>
<evidence type="ECO:0000256" key="1">
    <source>
        <dbReference type="ARBA" id="ARBA00004236"/>
    </source>
</evidence>
<evidence type="ECO:0000256" key="6">
    <source>
        <dbReference type="ARBA" id="ARBA00023157"/>
    </source>
</evidence>
<dbReference type="PANTHER" id="PTHR44170:SF29">
    <property type="entry name" value="NEOGENIN"/>
    <property type="match status" value="1"/>
</dbReference>
<proteinExistence type="predicted"/>
<dbReference type="GeneID" id="110989219"/>
<keyword evidence="3 11" id="KW-0732">Signal</keyword>
<keyword evidence="10" id="KW-0812">Transmembrane</keyword>
<feature type="domain" description="Ig-like" evidence="12">
    <location>
        <begin position="314"/>
        <end position="403"/>
    </location>
</feature>
<feature type="domain" description="Fibronectin type-III" evidence="13">
    <location>
        <begin position="505"/>
        <end position="602"/>
    </location>
</feature>
<dbReference type="SUPFAM" id="SSF49265">
    <property type="entry name" value="Fibronectin type III"/>
    <property type="match status" value="3"/>
</dbReference>
<evidence type="ECO:0000256" key="9">
    <source>
        <dbReference type="SAM" id="MobiDB-lite"/>
    </source>
</evidence>
<feature type="compositionally biased region" description="Polar residues" evidence="9">
    <location>
        <begin position="1235"/>
        <end position="1256"/>
    </location>
</feature>